<evidence type="ECO:0000313" key="2">
    <source>
        <dbReference type="Proteomes" id="UP000241190"/>
    </source>
</evidence>
<gene>
    <name evidence="1" type="ORF">C9J52_09630</name>
</gene>
<name>A0ABX5GSY2_9GAMM</name>
<dbReference type="NCBIfam" id="TIGR03748">
    <property type="entry name" value="conj_PilL"/>
    <property type="match status" value="1"/>
</dbReference>
<dbReference type="EMBL" id="PYOP01000012">
    <property type="protein sequence ID" value="PSW96676.1"/>
    <property type="molecule type" value="Genomic_DNA"/>
</dbReference>
<organism evidence="1 2">
    <name type="scientific">Photobacterium iliopiscarium</name>
    <dbReference type="NCBI Taxonomy" id="56192"/>
    <lineage>
        <taxon>Bacteria</taxon>
        <taxon>Pseudomonadati</taxon>
        <taxon>Pseudomonadota</taxon>
        <taxon>Gammaproteobacteria</taxon>
        <taxon>Vibrionales</taxon>
        <taxon>Vibrionaceae</taxon>
        <taxon>Photobacterium</taxon>
    </lineage>
</organism>
<dbReference type="InterPro" id="IPR022260">
    <property type="entry name" value="Integr_conj_element_PilL"/>
</dbReference>
<evidence type="ECO:0000313" key="1">
    <source>
        <dbReference type="EMBL" id="PSW96676.1"/>
    </source>
</evidence>
<comment type="caution">
    <text evidence="1">The sequence shown here is derived from an EMBL/GenBank/DDBJ whole genome shotgun (WGS) entry which is preliminary data.</text>
</comment>
<dbReference type="RefSeq" id="WP_045038940.1">
    <property type="nucleotide sequence ID" value="NZ_JZSR01000077.1"/>
</dbReference>
<protein>
    <recommendedName>
        <fullName evidence="3">Toxin co-regulated pilus biosynthesis protein Q C-terminal domain-containing protein</fullName>
    </recommendedName>
</protein>
<dbReference type="Proteomes" id="UP000241190">
    <property type="component" value="Unassembled WGS sequence"/>
</dbReference>
<accession>A0ABX5GSY2</accession>
<dbReference type="PROSITE" id="PS51257">
    <property type="entry name" value="PROKAR_LIPOPROTEIN"/>
    <property type="match status" value="1"/>
</dbReference>
<keyword evidence="2" id="KW-1185">Reference proteome</keyword>
<evidence type="ECO:0008006" key="3">
    <source>
        <dbReference type="Google" id="ProtNLM"/>
    </source>
</evidence>
<reference evidence="1 2" key="1">
    <citation type="submission" date="2018-03" db="EMBL/GenBank/DDBJ databases">
        <title>Whole genome sequencing of Histamine producing bacteria.</title>
        <authorList>
            <person name="Butler K."/>
        </authorList>
    </citation>
    <scope>NUCLEOTIDE SEQUENCE [LARGE SCALE GENOMIC DNA]</scope>
    <source>
        <strain evidence="1 2">ATCC 51761</strain>
    </source>
</reference>
<proteinExistence type="predicted"/>
<sequence length="410" mass="44620">MRTSLTVVVGALLTGCVSTPMPPPVIPSPAPPLNIRIAPDIIDVGKTMRTSRYVTESAIPALRVRDVLANEIDVNIPTMPNATIKQGLMFLLNGTGYTVRPSSSYAESQLYKQALPLVQTNMGYMSVRQALQVMGSDPWRLEEDVVKRQIGFRLKEGYVWSAPTPSYTTVVKNVAPTTSNRTMTPMDSLQLPHASAVKTISKSAVITSKATQPLSPSLNKMASVKRSLSEVPTTAKTLPRRTYAVSANQTAVSALRQWLHNDKKTKVAWALSPQAEIALSQKGHNVTATNLTQAVAQLRTATKVPIFIAQQKGMVAIHSIPGLVDITWVHGGTLKEAIENIVIGYGWTWKNDKSASPSWVAADNYALRSAYPIVTSKDDITQALSQVLDGFPVQAQLLYGTQEVFITEKQ</sequence>